<evidence type="ECO:0000313" key="2">
    <source>
        <dbReference type="Proteomes" id="UP000237105"/>
    </source>
</evidence>
<evidence type="ECO:0000313" key="1">
    <source>
        <dbReference type="EMBL" id="PON69118.1"/>
    </source>
</evidence>
<gene>
    <name evidence="1" type="ORF">PanWU01x14_091430</name>
</gene>
<dbReference type="AlphaFoldDB" id="A0A2P5D7B7"/>
<organism evidence="1 2">
    <name type="scientific">Parasponia andersonii</name>
    <name type="common">Sponia andersonii</name>
    <dbReference type="NCBI Taxonomy" id="3476"/>
    <lineage>
        <taxon>Eukaryota</taxon>
        <taxon>Viridiplantae</taxon>
        <taxon>Streptophyta</taxon>
        <taxon>Embryophyta</taxon>
        <taxon>Tracheophyta</taxon>
        <taxon>Spermatophyta</taxon>
        <taxon>Magnoliopsida</taxon>
        <taxon>eudicotyledons</taxon>
        <taxon>Gunneridae</taxon>
        <taxon>Pentapetalae</taxon>
        <taxon>rosids</taxon>
        <taxon>fabids</taxon>
        <taxon>Rosales</taxon>
        <taxon>Cannabaceae</taxon>
        <taxon>Parasponia</taxon>
    </lineage>
</organism>
<dbReference type="EMBL" id="JXTB01000058">
    <property type="protein sequence ID" value="PON69118.1"/>
    <property type="molecule type" value="Genomic_DNA"/>
</dbReference>
<accession>A0A2P5D7B7</accession>
<sequence length="74" mass="8651">MESRRIQRWRWCGDRMSDGGTMGEKLSRCRSLRAAFSPARGGDSQRQYLTLVYRRLLVTAGGRIWQDDGWWLGE</sequence>
<keyword evidence="2" id="KW-1185">Reference proteome</keyword>
<comment type="caution">
    <text evidence="1">The sequence shown here is derived from an EMBL/GenBank/DDBJ whole genome shotgun (WGS) entry which is preliminary data.</text>
</comment>
<reference evidence="2" key="1">
    <citation type="submission" date="2016-06" db="EMBL/GenBank/DDBJ databases">
        <title>Parallel loss of symbiosis genes in relatives of nitrogen-fixing non-legume Parasponia.</title>
        <authorList>
            <person name="Van Velzen R."/>
            <person name="Holmer R."/>
            <person name="Bu F."/>
            <person name="Rutten L."/>
            <person name="Van Zeijl A."/>
            <person name="Liu W."/>
            <person name="Santuari L."/>
            <person name="Cao Q."/>
            <person name="Sharma T."/>
            <person name="Shen D."/>
            <person name="Roswanjaya Y."/>
            <person name="Wardhani T."/>
            <person name="Kalhor M.S."/>
            <person name="Jansen J."/>
            <person name="Van den Hoogen J."/>
            <person name="Gungor B."/>
            <person name="Hartog M."/>
            <person name="Hontelez J."/>
            <person name="Verver J."/>
            <person name="Yang W.-C."/>
            <person name="Schijlen E."/>
            <person name="Repin R."/>
            <person name="Schilthuizen M."/>
            <person name="Schranz E."/>
            <person name="Heidstra R."/>
            <person name="Miyata K."/>
            <person name="Fedorova E."/>
            <person name="Kohlen W."/>
            <person name="Bisseling T."/>
            <person name="Smit S."/>
            <person name="Geurts R."/>
        </authorList>
    </citation>
    <scope>NUCLEOTIDE SEQUENCE [LARGE SCALE GENOMIC DNA]</scope>
    <source>
        <strain evidence="2">cv. WU1-14</strain>
    </source>
</reference>
<dbReference type="Proteomes" id="UP000237105">
    <property type="component" value="Unassembled WGS sequence"/>
</dbReference>
<protein>
    <submittedName>
        <fullName evidence="1">Uncharacterized protein</fullName>
    </submittedName>
</protein>
<name>A0A2P5D7B7_PARAD</name>
<proteinExistence type="predicted"/>